<dbReference type="InterPro" id="IPR036259">
    <property type="entry name" value="MFS_trans_sf"/>
</dbReference>
<evidence type="ECO:0000313" key="6">
    <source>
        <dbReference type="Proteomes" id="UP001524642"/>
    </source>
</evidence>
<name>A0ABT1XA53_9PROT</name>
<evidence type="ECO:0000256" key="3">
    <source>
        <dbReference type="ARBA" id="ARBA00023136"/>
    </source>
</evidence>
<feature type="transmembrane region" description="Helical" evidence="4">
    <location>
        <begin position="164"/>
        <end position="184"/>
    </location>
</feature>
<keyword evidence="6" id="KW-1185">Reference proteome</keyword>
<keyword evidence="1 4" id="KW-0812">Transmembrane</keyword>
<feature type="transmembrane region" description="Helical" evidence="4">
    <location>
        <begin position="7"/>
        <end position="27"/>
    </location>
</feature>
<dbReference type="InterPro" id="IPR050327">
    <property type="entry name" value="Proton-linked_MCT"/>
</dbReference>
<proteinExistence type="predicted"/>
<dbReference type="Pfam" id="PF07690">
    <property type="entry name" value="MFS_1"/>
    <property type="match status" value="1"/>
</dbReference>
<reference evidence="5 6" key="1">
    <citation type="submission" date="2022-06" db="EMBL/GenBank/DDBJ databases">
        <title>Roseomonas CN29.</title>
        <authorList>
            <person name="Cheng Y."/>
            <person name="He X."/>
        </authorList>
    </citation>
    <scope>NUCLEOTIDE SEQUENCE [LARGE SCALE GENOMIC DNA]</scope>
    <source>
        <strain evidence="5 6">CN29</strain>
    </source>
</reference>
<feature type="transmembrane region" description="Helical" evidence="4">
    <location>
        <begin position="77"/>
        <end position="98"/>
    </location>
</feature>
<evidence type="ECO:0000256" key="4">
    <source>
        <dbReference type="SAM" id="Phobius"/>
    </source>
</evidence>
<feature type="transmembrane region" description="Helical" evidence="4">
    <location>
        <begin position="233"/>
        <end position="256"/>
    </location>
</feature>
<dbReference type="Proteomes" id="UP001524642">
    <property type="component" value="Unassembled WGS sequence"/>
</dbReference>
<comment type="caution">
    <text evidence="5">The sequence shown here is derived from an EMBL/GenBank/DDBJ whole genome shotgun (WGS) entry which is preliminary data.</text>
</comment>
<dbReference type="Gene3D" id="1.20.1250.20">
    <property type="entry name" value="MFS general substrate transporter like domains"/>
    <property type="match status" value="1"/>
</dbReference>
<feature type="transmembrane region" description="Helical" evidence="4">
    <location>
        <begin position="354"/>
        <end position="372"/>
    </location>
</feature>
<dbReference type="RefSeq" id="WP_257718648.1">
    <property type="nucleotide sequence ID" value="NZ_JANJOU010000027.1"/>
</dbReference>
<gene>
    <name evidence="5" type="ORF">NRP21_23355</name>
</gene>
<accession>A0ABT1XA53</accession>
<evidence type="ECO:0000313" key="5">
    <source>
        <dbReference type="EMBL" id="MCR0984996.1"/>
    </source>
</evidence>
<dbReference type="PANTHER" id="PTHR11360">
    <property type="entry name" value="MONOCARBOXYLATE TRANSPORTER"/>
    <property type="match status" value="1"/>
</dbReference>
<feature type="transmembrane region" description="Helical" evidence="4">
    <location>
        <begin position="137"/>
        <end position="158"/>
    </location>
</feature>
<feature type="transmembrane region" description="Helical" evidence="4">
    <location>
        <begin position="392"/>
        <end position="413"/>
    </location>
</feature>
<feature type="transmembrane region" description="Helical" evidence="4">
    <location>
        <begin position="262"/>
        <end position="285"/>
    </location>
</feature>
<dbReference type="SUPFAM" id="SSF103473">
    <property type="entry name" value="MFS general substrate transporter"/>
    <property type="match status" value="1"/>
</dbReference>
<evidence type="ECO:0000256" key="1">
    <source>
        <dbReference type="ARBA" id="ARBA00022692"/>
    </source>
</evidence>
<dbReference type="PANTHER" id="PTHR11360:SF290">
    <property type="entry name" value="MONOCARBOXYLATE MFS PERMEASE"/>
    <property type="match status" value="1"/>
</dbReference>
<keyword evidence="2 4" id="KW-1133">Transmembrane helix</keyword>
<feature type="transmembrane region" description="Helical" evidence="4">
    <location>
        <begin position="104"/>
        <end position="125"/>
    </location>
</feature>
<dbReference type="EMBL" id="JANJOU010000027">
    <property type="protein sequence ID" value="MCR0984996.1"/>
    <property type="molecule type" value="Genomic_DNA"/>
</dbReference>
<dbReference type="InterPro" id="IPR011701">
    <property type="entry name" value="MFS"/>
</dbReference>
<feature type="transmembrane region" description="Helical" evidence="4">
    <location>
        <begin position="47"/>
        <end position="70"/>
    </location>
</feature>
<organism evidence="5 6">
    <name type="scientific">Roseomonas populi</name>
    <dbReference type="NCBI Taxonomy" id="3121582"/>
    <lineage>
        <taxon>Bacteria</taxon>
        <taxon>Pseudomonadati</taxon>
        <taxon>Pseudomonadota</taxon>
        <taxon>Alphaproteobacteria</taxon>
        <taxon>Acetobacterales</taxon>
        <taxon>Roseomonadaceae</taxon>
        <taxon>Roseomonas</taxon>
    </lineage>
</organism>
<evidence type="ECO:0000256" key="2">
    <source>
        <dbReference type="ARBA" id="ARBA00022989"/>
    </source>
</evidence>
<sequence length="421" mass="43207">MKAFAQVFFGWRVVGAAFVLAMFAWGVHFYGLPIFLQVLHASRGWPVSVVSGAITAHFLLGAAVVGNLAALHRRFGLVAVTRAGLLLTALGLLGWAFAAVPWQLYLAAPVTGAGWALSSGAALNAMVSPWFARRRPAALGMAFNGASVGGVVFSPLWVVLIAEVGFHTAAVMVASVIVVVGWLLSGRYLGPTPATMGLLPDGDAPSLLQSTPGDRSRAVEAEPFLKAWHDRRFVTLTASTTLGFFAQIGLVAHLFSLLAPTLGAGVAGLTMSGVTACAISGRFLLGAAMPQEADRRVVAAANAAMQALGSVILLCAGPSVPLLLLGCALFGLGLGNSTSLPALIAQAEFRPADVAWVVGLVTAISQAGYAFAPAAFGFLRDIGATGSSMNEGVLLFATAAIVQSASAGMLLLARRSVPGSE</sequence>
<keyword evidence="3 4" id="KW-0472">Membrane</keyword>
<protein>
    <submittedName>
        <fullName evidence="5">MFS transporter</fullName>
    </submittedName>
</protein>